<reference evidence="7" key="2">
    <citation type="submission" date="2025-05" db="UniProtKB">
        <authorList>
            <consortium name="EnsemblMetazoa"/>
        </authorList>
    </citation>
    <scope>IDENTIFICATION</scope>
    <source>
        <strain evidence="7">Foshan</strain>
    </source>
</reference>
<feature type="transmembrane region" description="Helical" evidence="5">
    <location>
        <begin position="9"/>
        <end position="28"/>
    </location>
</feature>
<keyword evidence="2" id="KW-0378">Hydrolase</keyword>
<feature type="compositionally biased region" description="Low complexity" evidence="4">
    <location>
        <begin position="573"/>
        <end position="621"/>
    </location>
</feature>
<keyword evidence="1" id="KW-0540">Nuclease</keyword>
<feature type="domain" description="3'-5' exonuclease" evidence="6">
    <location>
        <begin position="46"/>
        <end position="222"/>
    </location>
</feature>
<evidence type="ECO:0000256" key="3">
    <source>
        <dbReference type="ARBA" id="ARBA00022839"/>
    </source>
</evidence>
<feature type="compositionally biased region" description="Polar residues" evidence="4">
    <location>
        <begin position="686"/>
        <end position="706"/>
    </location>
</feature>
<feature type="compositionally biased region" description="Acidic residues" evidence="4">
    <location>
        <begin position="709"/>
        <end position="719"/>
    </location>
</feature>
<dbReference type="PANTHER" id="PTHR13620:SF104">
    <property type="entry name" value="EXONUCLEASE 3'-5' DOMAIN-CONTAINING PROTEIN 2"/>
    <property type="match status" value="1"/>
</dbReference>
<dbReference type="SMART" id="SM00474">
    <property type="entry name" value="35EXOc"/>
    <property type="match status" value="1"/>
</dbReference>
<accession>A0ABM1YLP7</accession>
<dbReference type="Gene3D" id="3.30.420.10">
    <property type="entry name" value="Ribonuclease H-like superfamily/Ribonuclease H"/>
    <property type="match status" value="1"/>
</dbReference>
<dbReference type="EnsemblMetazoa" id="AALFPA23_010302.R14359">
    <property type="protein sequence ID" value="AALFPA23_010302.P14359"/>
    <property type="gene ID" value="AALFPA23_010302"/>
</dbReference>
<organism evidence="7 8">
    <name type="scientific">Aedes albopictus</name>
    <name type="common">Asian tiger mosquito</name>
    <name type="synonym">Stegomyia albopicta</name>
    <dbReference type="NCBI Taxonomy" id="7160"/>
    <lineage>
        <taxon>Eukaryota</taxon>
        <taxon>Metazoa</taxon>
        <taxon>Ecdysozoa</taxon>
        <taxon>Arthropoda</taxon>
        <taxon>Hexapoda</taxon>
        <taxon>Insecta</taxon>
        <taxon>Pterygota</taxon>
        <taxon>Neoptera</taxon>
        <taxon>Endopterygota</taxon>
        <taxon>Diptera</taxon>
        <taxon>Nematocera</taxon>
        <taxon>Culicoidea</taxon>
        <taxon>Culicidae</taxon>
        <taxon>Culicinae</taxon>
        <taxon>Aedini</taxon>
        <taxon>Aedes</taxon>
        <taxon>Stegomyia</taxon>
    </lineage>
</organism>
<evidence type="ECO:0000256" key="2">
    <source>
        <dbReference type="ARBA" id="ARBA00022801"/>
    </source>
</evidence>
<reference evidence="8" key="1">
    <citation type="journal article" date="2015" name="Proc. Natl. Acad. Sci. U.S.A.">
        <title>Genome sequence of the Asian Tiger mosquito, Aedes albopictus, reveals insights into its biology, genetics, and evolution.</title>
        <authorList>
            <person name="Chen X.G."/>
            <person name="Jiang X."/>
            <person name="Gu J."/>
            <person name="Xu M."/>
            <person name="Wu Y."/>
            <person name="Deng Y."/>
            <person name="Zhang C."/>
            <person name="Bonizzoni M."/>
            <person name="Dermauw W."/>
            <person name="Vontas J."/>
            <person name="Armbruster P."/>
            <person name="Huang X."/>
            <person name="Yang Y."/>
            <person name="Zhang H."/>
            <person name="He W."/>
            <person name="Peng H."/>
            <person name="Liu Y."/>
            <person name="Wu K."/>
            <person name="Chen J."/>
            <person name="Lirakis M."/>
            <person name="Topalis P."/>
            <person name="Van Leeuwen T."/>
            <person name="Hall A.B."/>
            <person name="Jiang X."/>
            <person name="Thorpe C."/>
            <person name="Mueller R.L."/>
            <person name="Sun C."/>
            <person name="Waterhouse R.M."/>
            <person name="Yan G."/>
            <person name="Tu Z.J."/>
            <person name="Fang X."/>
            <person name="James A.A."/>
        </authorList>
    </citation>
    <scope>NUCLEOTIDE SEQUENCE [LARGE SCALE GENOMIC DNA]</scope>
    <source>
        <strain evidence="8">Foshan</strain>
    </source>
</reference>
<protein>
    <recommendedName>
        <fullName evidence="6">3'-5' exonuclease domain-containing protein</fullName>
    </recommendedName>
</protein>
<dbReference type="InterPro" id="IPR002562">
    <property type="entry name" value="3'-5'_exonuclease_dom"/>
</dbReference>
<sequence>MTLTDREKTIATTAIVAAVGAGALYLLFNRRRLVRRFTDPLYNQSVRIVTNPDDCRMVIGLLRDHCQEFRVLGFDCEWVNEQGKRRPVALLQLASHRGLCALIRLCEMQRIPSELGDLLNDPAIVKVGVGPLEDAKLLKSDYNLKVESTLDLRHLADRCGVPGPYGMAKLAEKTLGVKLDKHWRIRASNWENAQLSERQIKYAASDAHVAVELFRTFAKKAVPRSIFTSQKTWLTTTIGELECFFDQRFHDRFMGSGDLNNRGGKKKLLDVSKRASVDAKRTMATRAKPLYDNCLMQAPDGELLCTCDRKKAEWYVIKELADIVTDQPTYTIRLKFEPKGRAVGEVGRYYQIAKENKCVVCGAKESYIRKNVVPRDYRRHFPLIMKEHISHDVLLLCATCHRTSNMHDDNMRLSLSSRCSAPFGTQDNPKQVRVENMSDLRKAARALVYCADKIPEERQKGLRKKIQKLLPKDTELSAELLEHYANVNVAIPNEDYCAHGEKVVEYFKQSAGGLSELEKMWREHFLQTMKPKYLPDLWSVEHNYKRLEIRADEGRVDDEDLLIAGVPLPSNRNSSAENTSNSDSTSTNTQSNGHSGDTYSYSSYSYSQELSVSSLSNNNGNDGHDSTTRDVSSYPDEEVIETDQTAFYSDRDESETMFGSIEGSTSAASSTTLGRTFRTVQTTALLTNNGNDDNDQPTTSSTNGGDIQNDADDDDDESEQATGKEFASIETHSYDSDDSDSTLSQPSMTLLNSTDDWDAEANEPSVNGNVPLGVSFTDSSNRQGKFDQRRM</sequence>
<dbReference type="Proteomes" id="UP000069940">
    <property type="component" value="Unassembled WGS sequence"/>
</dbReference>
<evidence type="ECO:0000313" key="7">
    <source>
        <dbReference type="EnsemblMetazoa" id="AALFPA23_010302.P14359"/>
    </source>
</evidence>
<feature type="region of interest" description="Disordered" evidence="4">
    <location>
        <begin position="686"/>
        <end position="791"/>
    </location>
</feature>
<dbReference type="GeneID" id="115262097"/>
<dbReference type="InterPro" id="IPR036397">
    <property type="entry name" value="RNaseH_sf"/>
</dbReference>
<dbReference type="SUPFAM" id="SSF53098">
    <property type="entry name" value="Ribonuclease H-like"/>
    <property type="match status" value="1"/>
</dbReference>
<dbReference type="PANTHER" id="PTHR13620">
    <property type="entry name" value="3-5 EXONUCLEASE"/>
    <property type="match status" value="1"/>
</dbReference>
<feature type="region of interest" description="Disordered" evidence="4">
    <location>
        <begin position="565"/>
        <end position="637"/>
    </location>
</feature>
<dbReference type="RefSeq" id="XP_062698489.1">
    <property type="nucleotide sequence ID" value="XM_062842505.1"/>
</dbReference>
<dbReference type="InterPro" id="IPR051132">
    <property type="entry name" value="3-5_Exonuclease_domain"/>
</dbReference>
<dbReference type="Pfam" id="PF01612">
    <property type="entry name" value="DNA_pol_A_exo1"/>
    <property type="match status" value="1"/>
</dbReference>
<evidence type="ECO:0000259" key="6">
    <source>
        <dbReference type="SMART" id="SM00474"/>
    </source>
</evidence>
<keyword evidence="5" id="KW-0812">Transmembrane</keyword>
<evidence type="ECO:0000256" key="5">
    <source>
        <dbReference type="SAM" id="Phobius"/>
    </source>
</evidence>
<dbReference type="CDD" id="cd06141">
    <property type="entry name" value="WRN_exo"/>
    <property type="match status" value="1"/>
</dbReference>
<keyword evidence="3" id="KW-0269">Exonuclease</keyword>
<keyword evidence="5" id="KW-1133">Transmembrane helix</keyword>
<feature type="compositionally biased region" description="Polar residues" evidence="4">
    <location>
        <begin position="742"/>
        <end position="754"/>
    </location>
</feature>
<name>A0ABM1YLP7_AEDAL</name>
<keyword evidence="8" id="KW-1185">Reference proteome</keyword>
<evidence type="ECO:0000256" key="1">
    <source>
        <dbReference type="ARBA" id="ARBA00022722"/>
    </source>
</evidence>
<proteinExistence type="predicted"/>
<keyword evidence="5" id="KW-0472">Membrane</keyword>
<evidence type="ECO:0000256" key="4">
    <source>
        <dbReference type="SAM" id="MobiDB-lite"/>
    </source>
</evidence>
<dbReference type="InterPro" id="IPR012337">
    <property type="entry name" value="RNaseH-like_sf"/>
</dbReference>
<evidence type="ECO:0000313" key="8">
    <source>
        <dbReference type="Proteomes" id="UP000069940"/>
    </source>
</evidence>